<evidence type="ECO:0000256" key="6">
    <source>
        <dbReference type="ARBA" id="ARBA00023136"/>
    </source>
</evidence>
<dbReference type="InterPro" id="IPR050794">
    <property type="entry name" value="CPA2_transporter"/>
</dbReference>
<dbReference type="PANTHER" id="PTHR32468:SF0">
    <property type="entry name" value="K(+)_H(+) ANTIPORTER 1"/>
    <property type="match status" value="1"/>
</dbReference>
<accession>A0ABP6CL75</accession>
<feature type="domain" description="Cation/H+ exchanger transmembrane" evidence="9">
    <location>
        <begin position="18"/>
        <end position="412"/>
    </location>
</feature>
<dbReference type="Pfam" id="PF00999">
    <property type="entry name" value="Na_H_Exchanger"/>
    <property type="match status" value="1"/>
</dbReference>
<comment type="subcellular location">
    <subcellularLocation>
        <location evidence="1">Membrane</location>
        <topology evidence="1">Multi-pass membrane protein</topology>
    </subcellularLocation>
</comment>
<dbReference type="InterPro" id="IPR006153">
    <property type="entry name" value="Cation/H_exchanger_TM"/>
</dbReference>
<feature type="transmembrane region" description="Helical" evidence="8">
    <location>
        <begin position="246"/>
        <end position="266"/>
    </location>
</feature>
<protein>
    <submittedName>
        <fullName evidence="10">Cation:proton antiporter</fullName>
    </submittedName>
</protein>
<keyword evidence="5" id="KW-0406">Ion transport</keyword>
<keyword evidence="6 8" id="KW-0472">Membrane</keyword>
<dbReference type="EMBL" id="BAAARJ010000010">
    <property type="protein sequence ID" value="GAA2617340.1"/>
    <property type="molecule type" value="Genomic_DNA"/>
</dbReference>
<evidence type="ECO:0000256" key="2">
    <source>
        <dbReference type="ARBA" id="ARBA00022448"/>
    </source>
</evidence>
<dbReference type="PANTHER" id="PTHR32468">
    <property type="entry name" value="CATION/H + ANTIPORTER"/>
    <property type="match status" value="1"/>
</dbReference>
<evidence type="ECO:0000256" key="5">
    <source>
        <dbReference type="ARBA" id="ARBA00023065"/>
    </source>
</evidence>
<keyword evidence="4 8" id="KW-1133">Transmembrane helix</keyword>
<proteinExistence type="predicted"/>
<evidence type="ECO:0000313" key="10">
    <source>
        <dbReference type="EMBL" id="GAA2617340.1"/>
    </source>
</evidence>
<feature type="transmembrane region" description="Helical" evidence="8">
    <location>
        <begin position="100"/>
        <end position="120"/>
    </location>
</feature>
<feature type="region of interest" description="Disordered" evidence="7">
    <location>
        <begin position="414"/>
        <end position="433"/>
    </location>
</feature>
<evidence type="ECO:0000313" key="11">
    <source>
        <dbReference type="Proteomes" id="UP001501447"/>
    </source>
</evidence>
<dbReference type="Proteomes" id="UP001501447">
    <property type="component" value="Unassembled WGS sequence"/>
</dbReference>
<evidence type="ECO:0000256" key="8">
    <source>
        <dbReference type="SAM" id="Phobius"/>
    </source>
</evidence>
<evidence type="ECO:0000259" key="9">
    <source>
        <dbReference type="Pfam" id="PF00999"/>
    </source>
</evidence>
<evidence type="ECO:0000256" key="4">
    <source>
        <dbReference type="ARBA" id="ARBA00022989"/>
    </source>
</evidence>
<keyword evidence="11" id="KW-1185">Reference proteome</keyword>
<name>A0ABP6CL75_9ACTN</name>
<sequence>MSSSQLSILFLDLALIVVLAQLAGAAARRCGQPPVIGEITVGILLGPTVLNGQLSEFLFPMSVRGELSALAQLGLALFMFKLGMEFDWATGWATQRPSACIAAVAMVVPFAVGVALGLWWRPGGSDVQGVAPVLFMGVALSVTAFPVLARIVEDRGLSRAPLGQTALASAALCDILAWAALGVVMVLCGRDAPWRLIWFVPYLALMAAVVRPLLRRLIRKGRAGLDLSLTCTGVLASAAATEWMGLHFIIGAFVFGVCRTSAVNGLREQEKYEHQEEDGERSRQEKRGEAEFRSRLGVLDTRLLLPVFFVAAGWQVDLSALNASRLLDLAFLLAAAIGSKFLAAAGAARLCGWGLRDSAALGALLNTRGLTELIVLTAGRDLGMLDDTGYTLLVAMAVLTTMSTGPVLQLLLKPRPAENPAEPATSAERLTRH</sequence>
<organism evidence="10 11">
    <name type="scientific">Streptomyces axinellae</name>
    <dbReference type="NCBI Taxonomy" id="552788"/>
    <lineage>
        <taxon>Bacteria</taxon>
        <taxon>Bacillati</taxon>
        <taxon>Actinomycetota</taxon>
        <taxon>Actinomycetes</taxon>
        <taxon>Kitasatosporales</taxon>
        <taxon>Streptomycetaceae</taxon>
        <taxon>Streptomyces</taxon>
    </lineage>
</organism>
<feature type="transmembrane region" description="Helical" evidence="8">
    <location>
        <begin position="193"/>
        <end position="214"/>
    </location>
</feature>
<gene>
    <name evidence="10" type="ORF">GCM10009863_33980</name>
</gene>
<evidence type="ECO:0000256" key="7">
    <source>
        <dbReference type="SAM" id="MobiDB-lite"/>
    </source>
</evidence>
<feature type="transmembrane region" description="Helical" evidence="8">
    <location>
        <begin position="132"/>
        <end position="152"/>
    </location>
</feature>
<dbReference type="RefSeq" id="WP_344566827.1">
    <property type="nucleotide sequence ID" value="NZ_BAAARJ010000010.1"/>
</dbReference>
<dbReference type="Gene3D" id="1.20.1530.20">
    <property type="match status" value="1"/>
</dbReference>
<feature type="transmembrane region" description="Helical" evidence="8">
    <location>
        <begin position="164"/>
        <end position="187"/>
    </location>
</feature>
<dbReference type="InterPro" id="IPR038770">
    <property type="entry name" value="Na+/solute_symporter_sf"/>
</dbReference>
<evidence type="ECO:0000256" key="1">
    <source>
        <dbReference type="ARBA" id="ARBA00004141"/>
    </source>
</evidence>
<keyword evidence="2" id="KW-0813">Transport</keyword>
<keyword evidence="3 8" id="KW-0812">Transmembrane</keyword>
<comment type="caution">
    <text evidence="10">The sequence shown here is derived from an EMBL/GenBank/DDBJ whole genome shotgun (WGS) entry which is preliminary data.</text>
</comment>
<evidence type="ECO:0000256" key="3">
    <source>
        <dbReference type="ARBA" id="ARBA00022692"/>
    </source>
</evidence>
<reference evidence="11" key="1">
    <citation type="journal article" date="2019" name="Int. J. Syst. Evol. Microbiol.">
        <title>The Global Catalogue of Microorganisms (GCM) 10K type strain sequencing project: providing services to taxonomists for standard genome sequencing and annotation.</title>
        <authorList>
            <consortium name="The Broad Institute Genomics Platform"/>
            <consortium name="The Broad Institute Genome Sequencing Center for Infectious Disease"/>
            <person name="Wu L."/>
            <person name="Ma J."/>
        </authorList>
    </citation>
    <scope>NUCLEOTIDE SEQUENCE [LARGE SCALE GENOMIC DNA]</scope>
    <source>
        <strain evidence="11">JCM 16373</strain>
    </source>
</reference>